<dbReference type="SMART" id="SM00249">
    <property type="entry name" value="PHD"/>
    <property type="match status" value="2"/>
</dbReference>
<evidence type="ECO:0000259" key="5">
    <source>
        <dbReference type="PROSITE" id="PS51805"/>
    </source>
</evidence>
<dbReference type="InterPro" id="IPR011011">
    <property type="entry name" value="Znf_FYVE_PHD"/>
</dbReference>
<dbReference type="EMBL" id="QUTF01009235">
    <property type="protein sequence ID" value="RHZ37863.1"/>
    <property type="molecule type" value="Genomic_DNA"/>
</dbReference>
<dbReference type="InterPro" id="IPR001965">
    <property type="entry name" value="Znf_PHD"/>
</dbReference>
<dbReference type="Proteomes" id="UP000265427">
    <property type="component" value="Unassembled WGS sequence"/>
</dbReference>
<dbReference type="InterPro" id="IPR050701">
    <property type="entry name" value="Histone_Mod_Regulator"/>
</dbReference>
<evidence type="ECO:0000313" key="11">
    <source>
        <dbReference type="Proteomes" id="UP000265716"/>
    </source>
</evidence>
<keyword evidence="1" id="KW-0479">Metal-binding</keyword>
<protein>
    <recommendedName>
        <fullName evidence="5">PHD-type domain-containing protein</fullName>
    </recommendedName>
</protein>
<evidence type="ECO:0000256" key="1">
    <source>
        <dbReference type="ARBA" id="ARBA00022723"/>
    </source>
</evidence>
<dbReference type="VEuPathDB" id="FungiDB:H257_04282"/>
<dbReference type="EMBL" id="QUTE01008906">
    <property type="protein sequence ID" value="RHZ21952.1"/>
    <property type="molecule type" value="Genomic_DNA"/>
</dbReference>
<keyword evidence="2" id="KW-0863">Zinc-finger</keyword>
<dbReference type="GO" id="GO:0006357">
    <property type="term" value="P:regulation of transcription by RNA polymerase II"/>
    <property type="evidence" value="ECO:0007669"/>
    <property type="project" value="TreeGrafter"/>
</dbReference>
<evidence type="ECO:0000313" key="7">
    <source>
        <dbReference type="EMBL" id="RHY70362.1"/>
    </source>
</evidence>
<dbReference type="EMBL" id="QUTC01003372">
    <property type="protein sequence ID" value="RHY70362.1"/>
    <property type="molecule type" value="Genomic_DNA"/>
</dbReference>
<accession>A0A396ZNG6</accession>
<evidence type="ECO:0000256" key="4">
    <source>
        <dbReference type="SAM" id="MobiDB-lite"/>
    </source>
</evidence>
<dbReference type="SUPFAM" id="SSF57903">
    <property type="entry name" value="FYVE/PHD zinc finger"/>
    <property type="match status" value="1"/>
</dbReference>
<dbReference type="InterPro" id="IPR013083">
    <property type="entry name" value="Znf_RING/FYVE/PHD"/>
</dbReference>
<evidence type="ECO:0000256" key="3">
    <source>
        <dbReference type="ARBA" id="ARBA00022833"/>
    </source>
</evidence>
<feature type="domain" description="PHD-type" evidence="5">
    <location>
        <begin position="145"/>
        <end position="264"/>
    </location>
</feature>
<evidence type="ECO:0000313" key="9">
    <source>
        <dbReference type="EMBL" id="RHZ37863.1"/>
    </source>
</evidence>
<keyword evidence="3" id="KW-0862">Zinc</keyword>
<dbReference type="PROSITE" id="PS51805">
    <property type="entry name" value="EPHD"/>
    <property type="match status" value="1"/>
</dbReference>
<gene>
    <name evidence="9" type="ORF">DYB26_001037</name>
    <name evidence="8" type="ORF">DYB31_001372</name>
    <name evidence="6" type="ORF">DYB36_009472</name>
    <name evidence="7" type="ORF">DYB38_008262</name>
</gene>
<evidence type="ECO:0000313" key="6">
    <source>
        <dbReference type="EMBL" id="RHX97322.1"/>
    </source>
</evidence>
<evidence type="ECO:0000313" key="13">
    <source>
        <dbReference type="Proteomes" id="UP000286510"/>
    </source>
</evidence>
<dbReference type="EMBL" id="QUSZ01011368">
    <property type="protein sequence ID" value="RHX97322.1"/>
    <property type="molecule type" value="Genomic_DNA"/>
</dbReference>
<organism evidence="6 10">
    <name type="scientific">Aphanomyces astaci</name>
    <name type="common">Crayfish plague agent</name>
    <dbReference type="NCBI Taxonomy" id="112090"/>
    <lineage>
        <taxon>Eukaryota</taxon>
        <taxon>Sar</taxon>
        <taxon>Stramenopiles</taxon>
        <taxon>Oomycota</taxon>
        <taxon>Saprolegniomycetes</taxon>
        <taxon>Saprolegniales</taxon>
        <taxon>Verrucalvaceae</taxon>
        <taxon>Aphanomyces</taxon>
    </lineage>
</organism>
<name>A0A396ZNG6_APHAT</name>
<feature type="region of interest" description="Disordered" evidence="4">
    <location>
        <begin position="386"/>
        <end position="410"/>
    </location>
</feature>
<proteinExistence type="predicted"/>
<evidence type="ECO:0000313" key="10">
    <source>
        <dbReference type="Proteomes" id="UP000265427"/>
    </source>
</evidence>
<dbReference type="PANTHER" id="PTHR13793">
    <property type="entry name" value="PHD FINGER PROTEINS"/>
    <property type="match status" value="1"/>
</dbReference>
<dbReference type="Proteomes" id="UP000266196">
    <property type="component" value="Unassembled WGS sequence"/>
</dbReference>
<comment type="caution">
    <text evidence="6">The sequence shown here is derived from an EMBL/GenBank/DDBJ whole genome shotgun (WGS) entry which is preliminary data.</text>
</comment>
<dbReference type="PANTHER" id="PTHR13793:SF107">
    <property type="entry name" value="BROMODOMAIN-CONTAINING PROTEIN HOMOLOG"/>
    <property type="match status" value="1"/>
</dbReference>
<dbReference type="GO" id="GO:0008270">
    <property type="term" value="F:zinc ion binding"/>
    <property type="evidence" value="ECO:0007669"/>
    <property type="project" value="UniProtKB-KW"/>
</dbReference>
<dbReference type="InterPro" id="IPR034732">
    <property type="entry name" value="EPHD"/>
</dbReference>
<dbReference type="Proteomes" id="UP000265716">
    <property type="component" value="Unassembled WGS sequence"/>
</dbReference>
<dbReference type="Proteomes" id="UP000286510">
    <property type="component" value="Unassembled WGS sequence"/>
</dbReference>
<evidence type="ECO:0000313" key="8">
    <source>
        <dbReference type="EMBL" id="RHZ21952.1"/>
    </source>
</evidence>
<reference evidence="10 11" key="1">
    <citation type="submission" date="2018-08" db="EMBL/GenBank/DDBJ databases">
        <title>Aphanomyces genome sequencing and annotation.</title>
        <authorList>
            <person name="Minardi D."/>
            <person name="Oidtmann B."/>
            <person name="Van Der Giezen M."/>
            <person name="Studholme D.J."/>
        </authorList>
    </citation>
    <scope>NUCLEOTIDE SEQUENCE [LARGE SCALE GENOMIC DNA]</scope>
    <source>
        <strain evidence="8 12">197901</strain>
        <strain evidence="9 13">FDL457</strain>
        <strain evidence="6 10">Kv</strain>
        <strain evidence="7 11">SA</strain>
    </source>
</reference>
<sequence length="505" mass="56124">MDWDERRRLAQDIASLSSADLQGVLLRCHVAYPDRVVFRHDHPFKPVDWDLIKSSNWEGSSVVNLDDLDLALLHEIREYVDACYIPHPVARDQCEICCGLWSCGRVLACGNPACSTRIHEECFGMVLRKDPNGPWHCPSCVYGSPLQCCLCLQDRGGAIKPTSDGRWAHVICALGIPELTLRDVPTMEPVDGMSDIDPTRLRSMCNLCKRKGGAVVACEVDGCGTAFHISCAADAGLWIGAPADLSAVPPTPVAPFALYCEKHMPVDRIVGAKRFIAEEDLVLEALPSSTTTRSAVVLDAKLDDYSFVLDSASYLLEWHVWKERVVTTPPPPSCTVATTSPSNNRSQQYYGPFEVTPRLYSRGRFPVKTLVTDMVLKVASAESQLVQTTPSSAEPYPPPRPTNNHHGLPPFPEGPTLVGAIVEVYWLGYDDWFRAKVTDWDSSRRMNQVRYLGEPRMEWLSLRAGMCNVLHLPFDPPTKVKLKKYSFKGASPQYRPKPHAFASTD</sequence>
<dbReference type="Gene3D" id="3.30.40.10">
    <property type="entry name" value="Zinc/RING finger domain, C3HC4 (zinc finger)"/>
    <property type="match status" value="1"/>
</dbReference>
<dbReference type="AlphaFoldDB" id="A0A396ZNG6"/>
<dbReference type="Pfam" id="PF13832">
    <property type="entry name" value="zf-HC5HC2H_2"/>
    <property type="match status" value="1"/>
</dbReference>
<evidence type="ECO:0000256" key="2">
    <source>
        <dbReference type="ARBA" id="ARBA00022771"/>
    </source>
</evidence>
<evidence type="ECO:0000313" key="12">
    <source>
        <dbReference type="Proteomes" id="UP000266196"/>
    </source>
</evidence>